<dbReference type="Pfam" id="PF03446">
    <property type="entry name" value="NAD_binding_2"/>
    <property type="match status" value="1"/>
</dbReference>
<dbReference type="InterPro" id="IPR015815">
    <property type="entry name" value="HIBADH-related"/>
</dbReference>
<dbReference type="Proteomes" id="UP000460157">
    <property type="component" value="Unassembled WGS sequence"/>
</dbReference>
<evidence type="ECO:0000256" key="1">
    <source>
        <dbReference type="ARBA" id="ARBA00009080"/>
    </source>
</evidence>
<dbReference type="GO" id="GO:0016054">
    <property type="term" value="P:organic acid catabolic process"/>
    <property type="evidence" value="ECO:0007669"/>
    <property type="project" value="UniProtKB-ARBA"/>
</dbReference>
<dbReference type="AlphaFoldDB" id="A0A7K1UHR2"/>
<dbReference type="Pfam" id="PF14833">
    <property type="entry name" value="NAD_binding_11"/>
    <property type="match status" value="1"/>
</dbReference>
<dbReference type="InterPro" id="IPR002204">
    <property type="entry name" value="3-OH-isobutyrate_DH-rel_CS"/>
</dbReference>
<dbReference type="SUPFAM" id="SSF48179">
    <property type="entry name" value="6-phosphogluconate dehydrogenase C-terminal domain-like"/>
    <property type="match status" value="1"/>
</dbReference>
<dbReference type="SUPFAM" id="SSF51735">
    <property type="entry name" value="NAD(P)-binding Rossmann-fold domains"/>
    <property type="match status" value="1"/>
</dbReference>
<dbReference type="InterPro" id="IPR008927">
    <property type="entry name" value="6-PGluconate_DH-like_C_sf"/>
</dbReference>
<sequence length="299" mass="30144">MKVGFIGLGVMGKPMAGHLIDAGLEVSVYNRTPAKAQDLLTRGATGAASIAEVGKASEVVITMLPDSPDVEAVLFAEEGLVSSLPPGALVIDCSTISPESAARIGAQLAEAGMQFVDAPVSGGEVGAVAGKLAIMMGGESEAVTRAQQVLSVFASAMAHVGPAGSGQLVKAANQMLVAGNIALVGEAISLLQRTEVDIPSALEVLNGGLAASRVLEVKGPAMLERNFTPGFRLDLHYKDLRIALAAAEQAGLAVPLTGLTTQLVQALRAAGDGGEDHGALIKAIERLSGVVLPEAGGTA</sequence>
<evidence type="ECO:0000256" key="3">
    <source>
        <dbReference type="ARBA" id="ARBA00023027"/>
    </source>
</evidence>
<dbReference type="PANTHER" id="PTHR43060">
    <property type="entry name" value="3-HYDROXYISOBUTYRATE DEHYDROGENASE-LIKE 1, MITOCHONDRIAL-RELATED"/>
    <property type="match status" value="1"/>
</dbReference>
<dbReference type="InterPro" id="IPR036291">
    <property type="entry name" value="NAD(P)-bd_dom_sf"/>
</dbReference>
<feature type="active site" evidence="4">
    <location>
        <position position="170"/>
    </location>
</feature>
<dbReference type="Gene3D" id="3.40.50.720">
    <property type="entry name" value="NAD(P)-binding Rossmann-like Domain"/>
    <property type="match status" value="1"/>
</dbReference>
<evidence type="ECO:0000256" key="2">
    <source>
        <dbReference type="ARBA" id="ARBA00023002"/>
    </source>
</evidence>
<dbReference type="GO" id="GO:0050661">
    <property type="term" value="F:NADP binding"/>
    <property type="evidence" value="ECO:0007669"/>
    <property type="project" value="InterPro"/>
</dbReference>
<dbReference type="EMBL" id="WRPM01000046">
    <property type="protein sequence ID" value="MVT26013.1"/>
    <property type="molecule type" value="Genomic_DNA"/>
</dbReference>
<dbReference type="PIRSF" id="PIRSF000103">
    <property type="entry name" value="HIBADH"/>
    <property type="match status" value="1"/>
</dbReference>
<protein>
    <submittedName>
        <fullName evidence="7">NAD-binding protein</fullName>
    </submittedName>
</protein>
<evidence type="ECO:0000313" key="7">
    <source>
        <dbReference type="EMBL" id="MVT26013.1"/>
    </source>
</evidence>
<dbReference type="GO" id="GO:0051287">
    <property type="term" value="F:NAD binding"/>
    <property type="evidence" value="ECO:0007669"/>
    <property type="project" value="InterPro"/>
</dbReference>
<dbReference type="InterPro" id="IPR029154">
    <property type="entry name" value="HIBADH-like_NADP-bd"/>
</dbReference>
<evidence type="ECO:0000259" key="5">
    <source>
        <dbReference type="Pfam" id="PF03446"/>
    </source>
</evidence>
<keyword evidence="3" id="KW-0520">NAD</keyword>
<dbReference type="PROSITE" id="PS00895">
    <property type="entry name" value="3_HYDROXYISOBUT_DH"/>
    <property type="match status" value="1"/>
</dbReference>
<dbReference type="PANTHER" id="PTHR43060:SF15">
    <property type="entry name" value="3-HYDROXYISOBUTYRATE DEHYDROGENASE-LIKE 1, MITOCHONDRIAL-RELATED"/>
    <property type="match status" value="1"/>
</dbReference>
<dbReference type="Gene3D" id="1.10.1040.10">
    <property type="entry name" value="N-(1-d-carboxylethyl)-l-norvaline Dehydrogenase, domain 2"/>
    <property type="match status" value="1"/>
</dbReference>
<gene>
    <name evidence="7" type="ORF">GNZ21_06535</name>
</gene>
<name>A0A7K1UHR2_9MICC</name>
<dbReference type="GO" id="GO:0016491">
    <property type="term" value="F:oxidoreductase activity"/>
    <property type="evidence" value="ECO:0007669"/>
    <property type="project" value="UniProtKB-KW"/>
</dbReference>
<proteinExistence type="inferred from homology"/>
<evidence type="ECO:0000259" key="6">
    <source>
        <dbReference type="Pfam" id="PF14833"/>
    </source>
</evidence>
<feature type="domain" description="6-phosphogluconate dehydrogenase NADP-binding" evidence="5">
    <location>
        <begin position="2"/>
        <end position="161"/>
    </location>
</feature>
<dbReference type="OrthoDB" id="3185659at2"/>
<organism evidence="7 8">
    <name type="scientific">Nesterenkonia alkaliphila</name>
    <dbReference type="NCBI Taxonomy" id="1463631"/>
    <lineage>
        <taxon>Bacteria</taxon>
        <taxon>Bacillati</taxon>
        <taxon>Actinomycetota</taxon>
        <taxon>Actinomycetes</taxon>
        <taxon>Micrococcales</taxon>
        <taxon>Micrococcaceae</taxon>
        <taxon>Nesterenkonia</taxon>
    </lineage>
</organism>
<dbReference type="InterPro" id="IPR013328">
    <property type="entry name" value="6PGD_dom2"/>
</dbReference>
<evidence type="ECO:0000313" key="8">
    <source>
        <dbReference type="Proteomes" id="UP000460157"/>
    </source>
</evidence>
<reference evidence="7 8" key="1">
    <citation type="submission" date="2019-12" db="EMBL/GenBank/DDBJ databases">
        <title>Nesterenkonia muleiensis sp. nov., a novel actinobacterium isolated from sap of Populus euphratica.</title>
        <authorList>
            <person name="Wang R."/>
        </authorList>
    </citation>
    <scope>NUCLEOTIDE SEQUENCE [LARGE SCALE GENOMIC DNA]</scope>
    <source>
        <strain evidence="7 8">F10</strain>
    </source>
</reference>
<comment type="caution">
    <text evidence="7">The sequence shown here is derived from an EMBL/GenBank/DDBJ whole genome shotgun (WGS) entry which is preliminary data.</text>
</comment>
<keyword evidence="8" id="KW-1185">Reference proteome</keyword>
<dbReference type="InterPro" id="IPR006115">
    <property type="entry name" value="6PGDH_NADP-bd"/>
</dbReference>
<dbReference type="RefSeq" id="WP_157322558.1">
    <property type="nucleotide sequence ID" value="NZ_BMFX01000008.1"/>
</dbReference>
<feature type="domain" description="3-hydroxyisobutyrate dehydrogenase-like NAD-binding" evidence="6">
    <location>
        <begin position="164"/>
        <end position="283"/>
    </location>
</feature>
<keyword evidence="2" id="KW-0560">Oxidoreductase</keyword>
<comment type="similarity">
    <text evidence="1">Belongs to the HIBADH-related family.</text>
</comment>
<evidence type="ECO:0000256" key="4">
    <source>
        <dbReference type="PIRSR" id="PIRSR000103-1"/>
    </source>
</evidence>
<accession>A0A7K1UHR2</accession>